<evidence type="ECO:0000256" key="3">
    <source>
        <dbReference type="ARBA" id="ARBA00023211"/>
    </source>
</evidence>
<feature type="binding site" evidence="6">
    <location>
        <position position="351"/>
    </location>
    <ligand>
        <name>Mn(2+)</name>
        <dbReference type="ChEBI" id="CHEBI:29035"/>
    </ligand>
</feature>
<feature type="domain" description="L-arabinose isomerase C-terminal" evidence="8">
    <location>
        <begin position="329"/>
        <end position="473"/>
    </location>
</feature>
<dbReference type="Pfam" id="PF24856">
    <property type="entry name" value="AraA_central"/>
    <property type="match status" value="1"/>
</dbReference>
<dbReference type="GO" id="GO:0005829">
    <property type="term" value="C:cytosol"/>
    <property type="evidence" value="ECO:0007669"/>
    <property type="project" value="TreeGrafter"/>
</dbReference>
<evidence type="ECO:0000313" key="11">
    <source>
        <dbReference type="Proteomes" id="UP000625033"/>
    </source>
</evidence>
<dbReference type="GO" id="GO:0030145">
    <property type="term" value="F:manganese ion binding"/>
    <property type="evidence" value="ECO:0007669"/>
    <property type="project" value="UniProtKB-UniRule"/>
</dbReference>
<dbReference type="PANTHER" id="PTHR38464:SF1">
    <property type="entry name" value="L-ARABINOSE ISOMERASE"/>
    <property type="match status" value="1"/>
</dbReference>
<dbReference type="Pfam" id="PF02610">
    <property type="entry name" value="AraA_N"/>
    <property type="match status" value="1"/>
</dbReference>
<feature type="domain" description="L-arabinose isomerase N-terminal" evidence="7">
    <location>
        <begin position="9"/>
        <end position="174"/>
    </location>
</feature>
<comment type="function">
    <text evidence="6">Catalyzes the conversion of L-arabinose to L-ribulose.</text>
</comment>
<gene>
    <name evidence="6" type="primary">araA</name>
    <name evidence="10" type="ORF">IW252_002236</name>
</gene>
<dbReference type="InterPro" id="IPR038583">
    <property type="entry name" value="AraA_N_sf"/>
</dbReference>
<dbReference type="PIRSF" id="PIRSF001478">
    <property type="entry name" value="L-ara_isomerase"/>
    <property type="match status" value="1"/>
</dbReference>
<evidence type="ECO:0000259" key="7">
    <source>
        <dbReference type="Pfam" id="PF02610"/>
    </source>
</evidence>
<evidence type="ECO:0000259" key="9">
    <source>
        <dbReference type="Pfam" id="PF24856"/>
    </source>
</evidence>
<evidence type="ECO:0000259" key="8">
    <source>
        <dbReference type="Pfam" id="PF11762"/>
    </source>
</evidence>
<keyword evidence="1 6" id="KW-0479">Metal-binding</keyword>
<feature type="binding site" evidence="6">
    <location>
        <position position="451"/>
    </location>
    <ligand>
        <name>Mn(2+)</name>
        <dbReference type="ChEBI" id="CHEBI:29035"/>
    </ligand>
</feature>
<dbReference type="HAMAP" id="MF_00519">
    <property type="entry name" value="Arabinose_Isome"/>
    <property type="match status" value="1"/>
</dbReference>
<proteinExistence type="inferred from homology"/>
<dbReference type="InterPro" id="IPR024664">
    <property type="entry name" value="Ara_Isoase_C"/>
</dbReference>
<evidence type="ECO:0000256" key="1">
    <source>
        <dbReference type="ARBA" id="ARBA00022723"/>
    </source>
</evidence>
<sequence>MTKPYADQEVWFFTGSQDLYGPETLEQVAEQSRQVAEALNASADVPVRVVWKPVLKDKASIRRAMLDANSDDAVLGVITWMHTFSPAKMWIAGLDALRKPLLHLHTQANVELPWESIDMDFMNLNQAAHGDREYAYLATRLGAARTTVVGHVSNPAVTRRLGTWVRGAAGFHAVQNLTLVRFGDNMRGVAVTEGDKTEAEIRFGVTVNTWAVNDLVDALERVAEADVDALVAEYESLYDVAAELRSTGERHESLRYAARQELAMQAFLDDAGAKAFTTNFEDLGGLRQLPGLAVQRLMAKGYGFGAEGDWKTAVLVRAAKVMGQGLAGGASLMEDYTYDLTPGQELILGAHMLEICPSLTTSTPRVEIHPLGIGDREDPVRMVFDADATEGAVVVSLADMRERFRLTANVVDVVAPPQQLPHLPVARAVWRPRPDFATSAETWLTAGGAHHTVMSTAVGIEAFEVFAEIARTELLVIDEDTTRRRFADQVRSNQAYYRLAQGL</sequence>
<dbReference type="AlphaFoldDB" id="A0A931D6R5"/>
<dbReference type="EC" id="5.3.1.4" evidence="6"/>
<evidence type="ECO:0000313" key="10">
    <source>
        <dbReference type="EMBL" id="MBG6085469.1"/>
    </source>
</evidence>
<keyword evidence="2 6" id="KW-0054">Arabinose catabolism</keyword>
<dbReference type="EMBL" id="JADOTZ010000001">
    <property type="protein sequence ID" value="MBG6085469.1"/>
    <property type="molecule type" value="Genomic_DNA"/>
</dbReference>
<dbReference type="NCBIfam" id="NF002795">
    <property type="entry name" value="PRK02929.1"/>
    <property type="match status" value="1"/>
</dbReference>
<dbReference type="SUPFAM" id="SSF53743">
    <property type="entry name" value="FucI/AraA N-terminal and middle domains"/>
    <property type="match status" value="1"/>
</dbReference>
<feature type="domain" description="L-arabinose isomerase central" evidence="9">
    <location>
        <begin position="179"/>
        <end position="325"/>
    </location>
</feature>
<evidence type="ECO:0000256" key="5">
    <source>
        <dbReference type="ARBA" id="ARBA00023277"/>
    </source>
</evidence>
<evidence type="ECO:0000256" key="4">
    <source>
        <dbReference type="ARBA" id="ARBA00023235"/>
    </source>
</evidence>
<comment type="pathway">
    <text evidence="6">Carbohydrate degradation; L-arabinose degradation via L-ribulose; D-xylulose 5-phosphate from L-arabinose (bacterial route): step 1/3.</text>
</comment>
<keyword evidence="11" id="KW-1185">Reference proteome</keyword>
<comment type="caution">
    <text evidence="10">The sequence shown here is derived from an EMBL/GenBank/DDBJ whole genome shotgun (WGS) entry which is preliminary data.</text>
</comment>
<reference evidence="10" key="1">
    <citation type="submission" date="2020-11" db="EMBL/GenBank/DDBJ databases">
        <title>Sequencing the genomes of 1000 actinobacteria strains.</title>
        <authorList>
            <person name="Klenk H.-P."/>
        </authorList>
    </citation>
    <scope>NUCLEOTIDE SEQUENCE</scope>
    <source>
        <strain evidence="10">DSM 26152</strain>
    </source>
</reference>
<accession>A0A931D6R5</accession>
<comment type="similarity">
    <text evidence="6">Belongs to the arabinose isomerase family.</text>
</comment>
<keyword evidence="5 6" id="KW-0119">Carbohydrate metabolism</keyword>
<comment type="cofactor">
    <cofactor evidence="6">
        <name>Mn(2+)</name>
        <dbReference type="ChEBI" id="CHEBI:29035"/>
    </cofactor>
    <text evidence="6">Binds 1 Mn(2+) ion per subunit.</text>
</comment>
<protein>
    <recommendedName>
        <fullName evidence="6">L-arabinose isomerase</fullName>
        <ecNumber evidence="6">5.3.1.4</ecNumber>
    </recommendedName>
</protein>
<dbReference type="Gene3D" id="3.40.50.10940">
    <property type="match status" value="1"/>
</dbReference>
<keyword evidence="4 6" id="KW-0413">Isomerase</keyword>
<dbReference type="Proteomes" id="UP000625033">
    <property type="component" value="Unassembled WGS sequence"/>
</dbReference>
<dbReference type="InterPro" id="IPR055390">
    <property type="entry name" value="AraA_central"/>
</dbReference>
<dbReference type="InterPro" id="IPR009015">
    <property type="entry name" value="Fucose_isomerase_N/cen_sf"/>
</dbReference>
<dbReference type="GO" id="GO:0019569">
    <property type="term" value="P:L-arabinose catabolic process to D-xylulose 5-phosphate"/>
    <property type="evidence" value="ECO:0007669"/>
    <property type="project" value="UniProtKB-UniRule"/>
</dbReference>
<feature type="binding site" evidence="6">
    <location>
        <position position="334"/>
    </location>
    <ligand>
        <name>Mn(2+)</name>
        <dbReference type="ChEBI" id="CHEBI:29035"/>
    </ligand>
</feature>
<dbReference type="Pfam" id="PF11762">
    <property type="entry name" value="Arabinose_Iso_C"/>
    <property type="match status" value="1"/>
</dbReference>
<dbReference type="InterPro" id="IPR055389">
    <property type="entry name" value="AraA_N"/>
</dbReference>
<evidence type="ECO:0000256" key="2">
    <source>
        <dbReference type="ARBA" id="ARBA00022935"/>
    </source>
</evidence>
<dbReference type="InterPro" id="IPR004216">
    <property type="entry name" value="Fuc/Ara_isomerase_C"/>
</dbReference>
<dbReference type="InterPro" id="IPR003762">
    <property type="entry name" value="Lara_isomerase"/>
</dbReference>
<keyword evidence="3 6" id="KW-0464">Manganese</keyword>
<organism evidence="10 11">
    <name type="scientific">Zhihengliuella flava</name>
    <dbReference type="NCBI Taxonomy" id="1285193"/>
    <lineage>
        <taxon>Bacteria</taxon>
        <taxon>Bacillati</taxon>
        <taxon>Actinomycetota</taxon>
        <taxon>Actinomycetes</taxon>
        <taxon>Micrococcales</taxon>
        <taxon>Micrococcaceae</taxon>
        <taxon>Zhihengliuella</taxon>
    </lineage>
</organism>
<name>A0A931D6R5_9MICC</name>
<dbReference type="RefSeq" id="WP_196836651.1">
    <property type="nucleotide sequence ID" value="NZ_JADOTZ010000001.1"/>
</dbReference>
<comment type="catalytic activity">
    <reaction evidence="6">
        <text>beta-L-arabinopyranose = L-ribulose</text>
        <dbReference type="Rhea" id="RHEA:14821"/>
        <dbReference type="ChEBI" id="CHEBI:16880"/>
        <dbReference type="ChEBI" id="CHEBI:40886"/>
        <dbReference type="EC" id="5.3.1.4"/>
    </reaction>
</comment>
<dbReference type="PANTHER" id="PTHR38464">
    <property type="entry name" value="L-ARABINOSE ISOMERASE"/>
    <property type="match status" value="1"/>
</dbReference>
<evidence type="ECO:0000256" key="6">
    <source>
        <dbReference type="HAMAP-Rule" id="MF_00519"/>
    </source>
</evidence>
<feature type="binding site" evidence="6">
    <location>
        <position position="307"/>
    </location>
    <ligand>
        <name>Mn(2+)</name>
        <dbReference type="ChEBI" id="CHEBI:29035"/>
    </ligand>
</feature>
<dbReference type="SUPFAM" id="SSF50443">
    <property type="entry name" value="FucI/AraA C-terminal domain-like"/>
    <property type="match status" value="1"/>
</dbReference>
<dbReference type="GO" id="GO:0008733">
    <property type="term" value="F:L-arabinose isomerase activity"/>
    <property type="evidence" value="ECO:0007669"/>
    <property type="project" value="UniProtKB-UniRule"/>
</dbReference>